<dbReference type="InterPro" id="IPR021137">
    <property type="entry name" value="Ribosomal_bL35-like"/>
</dbReference>
<dbReference type="Proteomes" id="UP000183832">
    <property type="component" value="Unassembled WGS sequence"/>
</dbReference>
<dbReference type="AlphaFoldDB" id="A0A1J1HGN4"/>
<evidence type="ECO:0000256" key="4">
    <source>
        <dbReference type="ARBA" id="ARBA00022980"/>
    </source>
</evidence>
<comment type="similarity">
    <text evidence="2">Belongs to the bacterial ribosomal protein bL35 family.</text>
</comment>
<dbReference type="InterPro" id="IPR037229">
    <property type="entry name" value="Ribosomal_bL35_sf"/>
</dbReference>
<dbReference type="EMBL" id="CVRI01000003">
    <property type="protein sequence ID" value="CRK87035.1"/>
    <property type="molecule type" value="Genomic_DNA"/>
</dbReference>
<dbReference type="PANTHER" id="PTHR15909">
    <property type="entry name" value="39S RIBOSOMAL PROTEIN L35, MITOCHONDRIAL"/>
    <property type="match status" value="1"/>
</dbReference>
<proteinExistence type="inferred from homology"/>
<dbReference type="GO" id="GO:0003735">
    <property type="term" value="F:structural constituent of ribosome"/>
    <property type="evidence" value="ECO:0007669"/>
    <property type="project" value="InterPro"/>
</dbReference>
<dbReference type="GO" id="GO:1990904">
    <property type="term" value="C:ribonucleoprotein complex"/>
    <property type="evidence" value="ECO:0007669"/>
    <property type="project" value="UniProtKB-KW"/>
</dbReference>
<dbReference type="PANTHER" id="PTHR15909:SF0">
    <property type="entry name" value="LARGE RIBOSOMAL SUBUNIT PROTEIN BL35M"/>
    <property type="match status" value="1"/>
</dbReference>
<protein>
    <recommendedName>
        <fullName evidence="7">Large ribosomal subunit protein bL35m</fullName>
    </recommendedName>
    <alternativeName>
        <fullName evidence="8">39S ribosomal protein L35, mitochondrial</fullName>
    </alternativeName>
</protein>
<evidence type="ECO:0000256" key="8">
    <source>
        <dbReference type="ARBA" id="ARBA00035418"/>
    </source>
</evidence>
<keyword evidence="4" id="KW-0689">Ribosomal protein</keyword>
<evidence type="ECO:0000256" key="2">
    <source>
        <dbReference type="ARBA" id="ARBA00006598"/>
    </source>
</evidence>
<reference evidence="9 10" key="1">
    <citation type="submission" date="2015-04" db="EMBL/GenBank/DDBJ databases">
        <authorList>
            <person name="Syromyatnikov M.Y."/>
            <person name="Popov V.N."/>
        </authorList>
    </citation>
    <scope>NUCLEOTIDE SEQUENCE [LARGE SCALE GENOMIC DNA]</scope>
</reference>
<keyword evidence="6" id="KW-0687">Ribonucleoprotein</keyword>
<keyword evidence="10" id="KW-1185">Reference proteome</keyword>
<evidence type="ECO:0000256" key="7">
    <source>
        <dbReference type="ARBA" id="ARBA00035273"/>
    </source>
</evidence>
<accession>A0A1J1HGN4</accession>
<evidence type="ECO:0000256" key="1">
    <source>
        <dbReference type="ARBA" id="ARBA00004173"/>
    </source>
</evidence>
<keyword evidence="3" id="KW-0809">Transit peptide</keyword>
<gene>
    <name evidence="9" type="ORF">CLUMA_CG000845</name>
</gene>
<evidence type="ECO:0000256" key="3">
    <source>
        <dbReference type="ARBA" id="ARBA00022946"/>
    </source>
</evidence>
<sequence>MLSLIRPTLRSVACLATKNIQNNAISNIARNFSQLSIQSKPLNLTNKIASTPTTSIMSLPGFQNCAFNPSVIQVRTVIKFSARKGKRKSVKAVLKRFKRLEWGIWIRTRTARHKRMWKKSQSQRYKSRQHVFVNSTQSTLLDKMVTKFWRRPKYYVDDPYRPYQSRESFWITRKKPIDWNE</sequence>
<dbReference type="GO" id="GO:0005840">
    <property type="term" value="C:ribosome"/>
    <property type="evidence" value="ECO:0007669"/>
    <property type="project" value="UniProtKB-KW"/>
</dbReference>
<dbReference type="OrthoDB" id="5847109at2759"/>
<dbReference type="STRING" id="568069.A0A1J1HGN4"/>
<dbReference type="SUPFAM" id="SSF143034">
    <property type="entry name" value="L35p-like"/>
    <property type="match status" value="1"/>
</dbReference>
<evidence type="ECO:0000313" key="10">
    <source>
        <dbReference type="Proteomes" id="UP000183832"/>
    </source>
</evidence>
<keyword evidence="5" id="KW-0496">Mitochondrion</keyword>
<evidence type="ECO:0000256" key="5">
    <source>
        <dbReference type="ARBA" id="ARBA00023128"/>
    </source>
</evidence>
<evidence type="ECO:0000313" key="9">
    <source>
        <dbReference type="EMBL" id="CRK87035.1"/>
    </source>
</evidence>
<organism evidence="9 10">
    <name type="scientific">Clunio marinus</name>
    <dbReference type="NCBI Taxonomy" id="568069"/>
    <lineage>
        <taxon>Eukaryota</taxon>
        <taxon>Metazoa</taxon>
        <taxon>Ecdysozoa</taxon>
        <taxon>Arthropoda</taxon>
        <taxon>Hexapoda</taxon>
        <taxon>Insecta</taxon>
        <taxon>Pterygota</taxon>
        <taxon>Neoptera</taxon>
        <taxon>Endopterygota</taxon>
        <taxon>Diptera</taxon>
        <taxon>Nematocera</taxon>
        <taxon>Chironomoidea</taxon>
        <taxon>Chironomidae</taxon>
        <taxon>Clunio</taxon>
    </lineage>
</organism>
<dbReference type="GO" id="GO:0006412">
    <property type="term" value="P:translation"/>
    <property type="evidence" value="ECO:0007669"/>
    <property type="project" value="InterPro"/>
</dbReference>
<dbReference type="GO" id="GO:0005739">
    <property type="term" value="C:mitochondrion"/>
    <property type="evidence" value="ECO:0007669"/>
    <property type="project" value="UniProtKB-SubCell"/>
</dbReference>
<name>A0A1J1HGN4_9DIPT</name>
<evidence type="ECO:0000256" key="6">
    <source>
        <dbReference type="ARBA" id="ARBA00023274"/>
    </source>
</evidence>
<dbReference type="Pfam" id="PF01632">
    <property type="entry name" value="Ribosomal_L35p"/>
    <property type="match status" value="1"/>
</dbReference>
<dbReference type="InterPro" id="IPR019338">
    <property type="entry name" value="Ribosomal_bL35m"/>
</dbReference>
<comment type="subcellular location">
    <subcellularLocation>
        <location evidence="1">Mitochondrion</location>
    </subcellularLocation>
</comment>